<proteinExistence type="predicted"/>
<name>A0A4R4V7Z8_9ACTN</name>
<dbReference type="Proteomes" id="UP000295258">
    <property type="component" value="Unassembled WGS sequence"/>
</dbReference>
<comment type="caution">
    <text evidence="1">The sequence shown here is derived from an EMBL/GenBank/DDBJ whole genome shotgun (WGS) entry which is preliminary data.</text>
</comment>
<evidence type="ECO:0000313" key="1">
    <source>
        <dbReference type="EMBL" id="TDC99486.1"/>
    </source>
</evidence>
<reference evidence="1 2" key="1">
    <citation type="submission" date="2019-03" db="EMBL/GenBank/DDBJ databases">
        <title>Draft genome sequences of novel Actinobacteria.</title>
        <authorList>
            <person name="Sahin N."/>
            <person name="Ay H."/>
            <person name="Saygin H."/>
        </authorList>
    </citation>
    <scope>NUCLEOTIDE SEQUENCE [LARGE SCALE GENOMIC DNA]</scope>
    <source>
        <strain evidence="1 2">KC310</strain>
    </source>
</reference>
<sequence length="267" mass="28943">MDLSPDGGFLPLDLLVSQWHLDAYALVESLRPSFGGTRVFYGGGLADDLGRADGPVELVALAERAEEMTEPAIDSQGLIHRPVRLSVLVMPTWQLRAWEEPLRSLLTHPGGPLPPVSPEIARAMHALHGQRDLQPGSPLFAQELEEAHIELWPLFTAAHAVQELGGANGRPAGRERLSLLVRALLGAWDCCNPQPELQVPLFERAAARRGIPPAVRAAVRQALTGRSPDPDVCSALRVLEEIGAADPVLGLTGRKPIAHPRHLQRET</sequence>
<protein>
    <submittedName>
        <fullName evidence="1">Uncharacterized protein</fullName>
    </submittedName>
</protein>
<dbReference type="AlphaFoldDB" id="A0A4R4V7Z8"/>
<organism evidence="1 2">
    <name type="scientific">Nonomuraea deserti</name>
    <dbReference type="NCBI Taxonomy" id="1848322"/>
    <lineage>
        <taxon>Bacteria</taxon>
        <taxon>Bacillati</taxon>
        <taxon>Actinomycetota</taxon>
        <taxon>Actinomycetes</taxon>
        <taxon>Streptosporangiales</taxon>
        <taxon>Streptosporangiaceae</taxon>
        <taxon>Nonomuraea</taxon>
    </lineage>
</organism>
<dbReference type="RefSeq" id="WP_132599529.1">
    <property type="nucleotide sequence ID" value="NZ_SMKO01000112.1"/>
</dbReference>
<gene>
    <name evidence="1" type="ORF">E1292_31635</name>
</gene>
<evidence type="ECO:0000313" key="2">
    <source>
        <dbReference type="Proteomes" id="UP000295258"/>
    </source>
</evidence>
<keyword evidence="2" id="KW-1185">Reference proteome</keyword>
<dbReference type="EMBL" id="SMKO01000112">
    <property type="protein sequence ID" value="TDC99486.1"/>
    <property type="molecule type" value="Genomic_DNA"/>
</dbReference>
<accession>A0A4R4V7Z8</accession>